<protein>
    <submittedName>
        <fullName evidence="2">Uncharacterized protein</fullName>
    </submittedName>
</protein>
<reference evidence="2 3" key="1">
    <citation type="journal article" date="2018" name="Arch. Microbiol.">
        <title>New insights into the metabolic potential of the phototrophic purple bacterium Rhodopila globiformis DSM 161(T) from its draft genome sequence and evidence for a vanadium-dependent nitrogenase.</title>
        <authorList>
            <person name="Imhoff J.F."/>
            <person name="Rahn T."/>
            <person name="Kunzel S."/>
            <person name="Neulinger S.C."/>
        </authorList>
    </citation>
    <scope>NUCLEOTIDE SEQUENCE [LARGE SCALE GENOMIC DNA]</scope>
    <source>
        <strain evidence="2 3">DSM 161</strain>
    </source>
</reference>
<proteinExistence type="predicted"/>
<feature type="transmembrane region" description="Helical" evidence="1">
    <location>
        <begin position="53"/>
        <end position="72"/>
    </location>
</feature>
<feature type="transmembrane region" description="Helical" evidence="1">
    <location>
        <begin position="79"/>
        <end position="102"/>
    </location>
</feature>
<evidence type="ECO:0000256" key="1">
    <source>
        <dbReference type="SAM" id="Phobius"/>
    </source>
</evidence>
<comment type="caution">
    <text evidence="2">The sequence shown here is derived from an EMBL/GenBank/DDBJ whole genome shotgun (WGS) entry which is preliminary data.</text>
</comment>
<evidence type="ECO:0000313" key="2">
    <source>
        <dbReference type="EMBL" id="PPQ27447.1"/>
    </source>
</evidence>
<keyword evidence="1" id="KW-1133">Transmembrane helix</keyword>
<dbReference type="EMBL" id="NHRY01000258">
    <property type="protein sequence ID" value="PPQ27447.1"/>
    <property type="molecule type" value="Genomic_DNA"/>
</dbReference>
<name>A0A2S6MYK9_RHOGL</name>
<feature type="transmembrane region" description="Helical" evidence="1">
    <location>
        <begin position="7"/>
        <end position="33"/>
    </location>
</feature>
<dbReference type="AlphaFoldDB" id="A0A2S6MYK9"/>
<organism evidence="2 3">
    <name type="scientific">Rhodopila globiformis</name>
    <name type="common">Rhodopseudomonas globiformis</name>
    <dbReference type="NCBI Taxonomy" id="1071"/>
    <lineage>
        <taxon>Bacteria</taxon>
        <taxon>Pseudomonadati</taxon>
        <taxon>Pseudomonadota</taxon>
        <taxon>Alphaproteobacteria</taxon>
        <taxon>Acetobacterales</taxon>
        <taxon>Acetobacteraceae</taxon>
        <taxon>Rhodopila</taxon>
    </lineage>
</organism>
<accession>A0A2S6MYK9</accession>
<gene>
    <name evidence="2" type="ORF">CCS01_27235</name>
</gene>
<keyword evidence="1" id="KW-0472">Membrane</keyword>
<feature type="transmembrane region" description="Helical" evidence="1">
    <location>
        <begin position="114"/>
        <end position="137"/>
    </location>
</feature>
<keyword evidence="3" id="KW-1185">Reference proteome</keyword>
<keyword evidence="1" id="KW-0812">Transmembrane</keyword>
<dbReference type="Proteomes" id="UP000239724">
    <property type="component" value="Unassembled WGS sequence"/>
</dbReference>
<sequence length="151" mass="16504">MTTLPSRIFLGCVAGAIAVLVFHQTTLQIFFWLGLAPQAAFRVAHVPPFHAPMILSITFWGAVYGGLFGWATARLKGPLWLYGFVAGFCMLVLTCFVIKPLSGLPIAFGWHKLAMLRAFAASEMWGVGVGLILPLLLPRRLSGWPQHRLAG</sequence>
<evidence type="ECO:0000313" key="3">
    <source>
        <dbReference type="Proteomes" id="UP000239724"/>
    </source>
</evidence>